<evidence type="ECO:0000256" key="3">
    <source>
        <dbReference type="SAM" id="Phobius"/>
    </source>
</evidence>
<evidence type="ECO:0000313" key="5">
    <source>
        <dbReference type="Proteomes" id="UP000051335"/>
    </source>
</evidence>
<feature type="region of interest" description="Disordered" evidence="2">
    <location>
        <begin position="1"/>
        <end position="25"/>
    </location>
</feature>
<evidence type="ECO:0000256" key="2">
    <source>
        <dbReference type="SAM" id="MobiDB-lite"/>
    </source>
</evidence>
<keyword evidence="5" id="KW-1185">Reference proteome</keyword>
<reference evidence="4 5" key="1">
    <citation type="submission" date="2015-09" db="EMBL/GenBank/DDBJ databases">
        <title>Genome announcement of multiple Pseudomonas syringae strains.</title>
        <authorList>
            <person name="Thakur S."/>
            <person name="Wang P.W."/>
            <person name="Gong Y."/>
            <person name="Weir B.S."/>
            <person name="Guttman D.S."/>
        </authorList>
    </citation>
    <scope>NUCLEOTIDE SEQUENCE [LARGE SCALE GENOMIC DNA]</scope>
    <source>
        <strain evidence="4 5">ICMP17001</strain>
    </source>
</reference>
<dbReference type="EMBL" id="LJQC01001108">
    <property type="protein sequence ID" value="KPW85328.1"/>
    <property type="molecule type" value="Genomic_DNA"/>
</dbReference>
<gene>
    <name evidence="4" type="ORF">ALO75_100449</name>
</gene>
<feature type="transmembrane region" description="Helical" evidence="3">
    <location>
        <begin position="268"/>
        <end position="291"/>
    </location>
</feature>
<dbReference type="AlphaFoldDB" id="A0A0P9M397"/>
<protein>
    <submittedName>
        <fullName evidence="4">Uncharacterized protein</fullName>
    </submittedName>
</protein>
<proteinExistence type="predicted"/>
<organism evidence="4 5">
    <name type="scientific">Pseudomonas syringae pv. coryli</name>
    <dbReference type="NCBI Taxonomy" id="317659"/>
    <lineage>
        <taxon>Bacteria</taxon>
        <taxon>Pseudomonadati</taxon>
        <taxon>Pseudomonadota</taxon>
        <taxon>Gammaproteobacteria</taxon>
        <taxon>Pseudomonadales</taxon>
        <taxon>Pseudomonadaceae</taxon>
        <taxon>Pseudomonas</taxon>
    </lineage>
</organism>
<keyword evidence="3" id="KW-0812">Transmembrane</keyword>
<keyword evidence="1" id="KW-0175">Coiled coil</keyword>
<name>A0A0P9M397_9PSED</name>
<dbReference type="Proteomes" id="UP000051335">
    <property type="component" value="Unassembled WGS sequence"/>
</dbReference>
<feature type="coiled-coil region" evidence="1">
    <location>
        <begin position="231"/>
        <end position="265"/>
    </location>
</feature>
<evidence type="ECO:0000313" key="4">
    <source>
        <dbReference type="EMBL" id="KPW85328.1"/>
    </source>
</evidence>
<evidence type="ECO:0000256" key="1">
    <source>
        <dbReference type="SAM" id="Coils"/>
    </source>
</evidence>
<comment type="caution">
    <text evidence="4">The sequence shown here is derived from an EMBL/GenBank/DDBJ whole genome shotgun (WGS) entry which is preliminary data.</text>
</comment>
<dbReference type="PATRIC" id="fig|317659.3.peg.5317"/>
<keyword evidence="3" id="KW-1133">Transmembrane helix</keyword>
<sequence length="294" mass="33404">MFRHLSVSAPLCPGKRAPGQGPGKDTLMTDANTMTETLAEPASAEVAVPVPPQPWEDVLPESFQMLRLSPLPTDRATGGRPLRFVQFGRAERHSKALSLLRITVQLPGQRVRKEQNHLDIWADHEKRMVRFGPESGLQIEPWNRGIGRFMIAHAVHWAQKRWSSYKIEGVALASKDGLNEDTRLRRDHFLRTLGFEVTYADAQHMKGAIKDVHVGNLHSTWNNDKVQIIEILEASQMLEKAEKNLIEQEVTIRQHEDRVSKYKREDSGLRFTIACLVTFAVFQAGLLIWIATHR</sequence>
<accession>A0A0P9M397</accession>
<keyword evidence="3" id="KW-0472">Membrane</keyword>